<dbReference type="AlphaFoldDB" id="A0A485LTY3"/>
<dbReference type="Gene3D" id="3.40.50.150">
    <property type="entry name" value="Vaccinia Virus protein VP39"/>
    <property type="match status" value="2"/>
</dbReference>
<accession>A0A485LTY3</accession>
<dbReference type="EMBL" id="CAADRA010007381">
    <property type="protein sequence ID" value="VFU00764.1"/>
    <property type="molecule type" value="Genomic_DNA"/>
</dbReference>
<evidence type="ECO:0000313" key="8">
    <source>
        <dbReference type="EMBL" id="VFU00764.1"/>
    </source>
</evidence>
<name>A0A485LTY3_9STRA</name>
<evidence type="ECO:0000313" key="7">
    <source>
        <dbReference type="EMBL" id="KAF0683847.1"/>
    </source>
</evidence>
<evidence type="ECO:0000256" key="6">
    <source>
        <dbReference type="PROSITE-ProRule" id="PRU01015"/>
    </source>
</evidence>
<evidence type="ECO:0000256" key="5">
    <source>
        <dbReference type="PIRNR" id="PIRNR036946"/>
    </source>
</evidence>
<reference evidence="7" key="2">
    <citation type="submission" date="2019-06" db="EMBL/GenBank/DDBJ databases">
        <title>Genomics analysis of Aphanomyces spp. identifies a new class of oomycete effector associated with host adaptation.</title>
        <authorList>
            <person name="Gaulin E."/>
        </authorList>
    </citation>
    <scope>NUCLEOTIDE SEQUENCE</scope>
    <source>
        <strain evidence="7">CBS 578.67</strain>
    </source>
</reference>
<protein>
    <recommendedName>
        <fullName evidence="5">Protein arginine N-methyltransferase</fullName>
        <ecNumber evidence="5">2.1.1.-</ecNumber>
    </recommendedName>
</protein>
<dbReference type="Gene3D" id="2.70.160.11">
    <property type="entry name" value="Hnrnp arginine n-methyltransferase1"/>
    <property type="match status" value="2"/>
</dbReference>
<dbReference type="PANTHER" id="PTHR11006">
    <property type="entry name" value="PROTEIN ARGININE N-METHYLTRANSFERASE"/>
    <property type="match status" value="1"/>
</dbReference>
<evidence type="ECO:0000256" key="2">
    <source>
        <dbReference type="ARBA" id="ARBA00022679"/>
    </source>
</evidence>
<evidence type="ECO:0000256" key="4">
    <source>
        <dbReference type="ARBA" id="ARBA00022737"/>
    </source>
</evidence>
<dbReference type="FunFam" id="3.40.50.150:FF:000070">
    <property type="entry name" value="Protein arginine N-methyltransferase 7"/>
    <property type="match status" value="1"/>
</dbReference>
<proteinExistence type="inferred from homology"/>
<dbReference type="EC" id="2.1.1.-" evidence="5"/>
<sequence>MYAGTDKYGGGVVGEDFKDADAAPPNLEDILDTASAEETVVTSVPYSYLDEETNTVVEGVSSVCLSSRLNPESGGLMWVEEEDSAETYKNVVSMSQMTSMLRDLDRNAAYEHGIRTGIERFIQEHGRRPIVLDIGTGTGLLAMLAARHGAQHVYACEMFQTMAEIANEVTMDNGFADQITVLPLRSTDLIIPDHMPVRADMLVSELFDSLLLGEGILPTLHHARTHLLVDRPIIVPQHATVYAKLVQSDVLFRMNSFDRVHAGSLALARNADTAWQCSGGRVALPLHIENEWVDRVDLTSAAPFLSFDFGLPHPPASQASHAATLTATTAGQIDAIVMWWSVDFGGGVSYNTAPGVQNWQDHWVPVVFPLTTQRQVVVGDQIELTACHDSLRVWFDVPEKAIAVVKKPKRDPFDVVPCTCGLHLICNAERVSMLTNASRTAAFEAALQDGAAAVRAAKAADGTNQVTALDISDGSLCTLLAASVGVDAITSVESKEVSSLIFSQIVSRHALDDRVTVHHCGVKGLLPEHLHGEKSDVLVDLLVGEPFYYAMQNLPIWQALNFWYRRSALDGLLAPHARVLPYRGSIRALGVRFEHLHECFGTVGAVSGFDHAAFDALQGGYLDRDFPFPTYMYPYVAATSPFEVMPIPFMETVAPFSGSFCVPLASADAVNAVILWVEYDLDMNGQHKVTTGPSCVHSKQAVRFLKPVAGGQQTGSFELRGVVNFEASEGVIAYEFAVAEAES</sequence>
<keyword evidence="3 6" id="KW-0949">S-adenosyl-L-methionine</keyword>
<dbReference type="EMBL" id="VJMH01007355">
    <property type="protein sequence ID" value="KAF0683847.1"/>
    <property type="molecule type" value="Genomic_DNA"/>
</dbReference>
<comment type="similarity">
    <text evidence="5">Belongs to the class I-like SAM-binding methyltransferase superfamily. Protein arginine N-methyltransferase family. PRMT7 subfamily.</text>
</comment>
<organism evidence="8 9">
    <name type="scientific">Aphanomyces stellatus</name>
    <dbReference type="NCBI Taxonomy" id="120398"/>
    <lineage>
        <taxon>Eukaryota</taxon>
        <taxon>Sar</taxon>
        <taxon>Stramenopiles</taxon>
        <taxon>Oomycota</taxon>
        <taxon>Saprolegniomycetes</taxon>
        <taxon>Saprolegniales</taxon>
        <taxon>Verrucalvaceae</taxon>
        <taxon>Aphanomyces</taxon>
    </lineage>
</organism>
<dbReference type="GO" id="GO:0032259">
    <property type="term" value="P:methylation"/>
    <property type="evidence" value="ECO:0007669"/>
    <property type="project" value="UniProtKB-KW"/>
</dbReference>
<evidence type="ECO:0000256" key="3">
    <source>
        <dbReference type="ARBA" id="ARBA00022691"/>
    </source>
</evidence>
<dbReference type="PROSITE" id="PS51678">
    <property type="entry name" value="SAM_MT_PRMT"/>
    <property type="match status" value="1"/>
</dbReference>
<dbReference type="PANTHER" id="PTHR11006:SF4">
    <property type="entry name" value="PROTEIN ARGININE N-METHYLTRANSFERASE 7"/>
    <property type="match status" value="1"/>
</dbReference>
<dbReference type="GO" id="GO:0042054">
    <property type="term" value="F:histone methyltransferase activity"/>
    <property type="evidence" value="ECO:0007669"/>
    <property type="project" value="TreeGrafter"/>
</dbReference>
<dbReference type="InterPro" id="IPR029063">
    <property type="entry name" value="SAM-dependent_MTases_sf"/>
</dbReference>
<dbReference type="GO" id="GO:0016274">
    <property type="term" value="F:protein-arginine N-methyltransferase activity"/>
    <property type="evidence" value="ECO:0007669"/>
    <property type="project" value="InterPro"/>
</dbReference>
<dbReference type="Pfam" id="PF06325">
    <property type="entry name" value="PrmA"/>
    <property type="match status" value="1"/>
</dbReference>
<keyword evidence="1 6" id="KW-0489">Methyltransferase</keyword>
<dbReference type="FunFam" id="3.40.50.150:FF:000071">
    <property type="entry name" value="Protein arginine N-methyltransferase 7"/>
    <property type="match status" value="1"/>
</dbReference>
<dbReference type="InterPro" id="IPR014644">
    <property type="entry name" value="MeTrfase_PRMT7"/>
</dbReference>
<keyword evidence="4" id="KW-0677">Repeat</keyword>
<keyword evidence="2 6" id="KW-0808">Transferase</keyword>
<evidence type="ECO:0000313" key="9">
    <source>
        <dbReference type="Proteomes" id="UP000332933"/>
    </source>
</evidence>
<dbReference type="SUPFAM" id="SSF53335">
    <property type="entry name" value="S-adenosyl-L-methionine-dependent methyltransferases"/>
    <property type="match status" value="2"/>
</dbReference>
<dbReference type="OrthoDB" id="412876at2759"/>
<dbReference type="PIRSF" id="PIRSF036946">
    <property type="entry name" value="Arg_N-mtase"/>
    <property type="match status" value="1"/>
</dbReference>
<evidence type="ECO:0000256" key="1">
    <source>
        <dbReference type="ARBA" id="ARBA00022603"/>
    </source>
</evidence>
<comment type="function">
    <text evidence="5">Arginine methyltransferase that can both catalyze the formation of omega-N monomethylarginine (MMA) and symmetrical dimethylarginine (sDMA).</text>
</comment>
<gene>
    <name evidence="8" type="primary">Aste57867_24122</name>
    <name evidence="7" type="ORF">As57867_024048</name>
    <name evidence="8" type="ORF">ASTE57867_24122</name>
</gene>
<keyword evidence="9" id="KW-1185">Reference proteome</keyword>
<dbReference type="InterPro" id="IPR025799">
    <property type="entry name" value="Arg_MeTrfase"/>
</dbReference>
<reference evidence="8 9" key="1">
    <citation type="submission" date="2019-03" db="EMBL/GenBank/DDBJ databases">
        <authorList>
            <person name="Gaulin E."/>
            <person name="Dumas B."/>
        </authorList>
    </citation>
    <scope>NUCLEOTIDE SEQUENCE [LARGE SCALE GENOMIC DNA]</scope>
    <source>
        <strain evidence="8">CBS 568.67</strain>
    </source>
</reference>
<dbReference type="Proteomes" id="UP000332933">
    <property type="component" value="Unassembled WGS sequence"/>
</dbReference>
<dbReference type="CDD" id="cd02440">
    <property type="entry name" value="AdoMet_MTases"/>
    <property type="match status" value="1"/>
</dbReference>